<accession>A0A162CX02</accession>
<dbReference type="STRING" id="1642818.AWE51_02390"/>
<gene>
    <name evidence="1" type="ORF">AWE51_02390</name>
</gene>
<dbReference type="Proteomes" id="UP000076715">
    <property type="component" value="Unassembled WGS sequence"/>
</dbReference>
<dbReference type="RefSeq" id="WP_066309809.1">
    <property type="nucleotide sequence ID" value="NZ_CANLSS010000001.1"/>
</dbReference>
<reference evidence="1 2" key="1">
    <citation type="submission" date="2016-01" db="EMBL/GenBank/DDBJ databases">
        <title>The draft genome sequence of Aquimarina sp. RZW4-3-2.</title>
        <authorList>
            <person name="Wang Y."/>
        </authorList>
    </citation>
    <scope>NUCLEOTIDE SEQUENCE [LARGE SCALE GENOMIC DNA]</scope>
    <source>
        <strain evidence="1 2">RZW4-3-2</strain>
    </source>
</reference>
<name>A0A162CX02_9FLAO</name>
<dbReference type="AlphaFoldDB" id="A0A162CX02"/>
<comment type="caution">
    <text evidence="1">The sequence shown here is derived from an EMBL/GenBank/DDBJ whole genome shotgun (WGS) entry which is preliminary data.</text>
</comment>
<protein>
    <submittedName>
        <fullName evidence="1">Uncharacterized protein</fullName>
    </submittedName>
</protein>
<evidence type="ECO:0000313" key="1">
    <source>
        <dbReference type="EMBL" id="KZS42309.1"/>
    </source>
</evidence>
<evidence type="ECO:0000313" key="2">
    <source>
        <dbReference type="Proteomes" id="UP000076715"/>
    </source>
</evidence>
<dbReference type="OrthoDB" id="1347432at2"/>
<organism evidence="1 2">
    <name type="scientific">Aquimarina aggregata</name>
    <dbReference type="NCBI Taxonomy" id="1642818"/>
    <lineage>
        <taxon>Bacteria</taxon>
        <taxon>Pseudomonadati</taxon>
        <taxon>Bacteroidota</taxon>
        <taxon>Flavobacteriia</taxon>
        <taxon>Flavobacteriales</taxon>
        <taxon>Flavobacteriaceae</taxon>
        <taxon>Aquimarina</taxon>
    </lineage>
</organism>
<dbReference type="EMBL" id="LQRT01000002">
    <property type="protein sequence ID" value="KZS42309.1"/>
    <property type="molecule type" value="Genomic_DNA"/>
</dbReference>
<proteinExistence type="predicted"/>
<keyword evidence="2" id="KW-1185">Reference proteome</keyword>
<sequence>MKKDSDQILLWKKEYKQIIKIQSDDDEVAYFKTPTLSVLDTYNDMKENDVYKALEFLFNACVLENNEYEDEFLLSAGKSLVQKVITDKSISINSETGKDEIKKSAALVRHYFNVDPYDLGVDEFYKLLSEALWLQDHKNKQLEFAIANVLVKTFGNTMQ</sequence>